<keyword evidence="2" id="KW-1185">Reference proteome</keyword>
<dbReference type="EMBL" id="CP045890">
    <property type="protein sequence ID" value="QQP56698.1"/>
    <property type="molecule type" value="Genomic_DNA"/>
</dbReference>
<dbReference type="AlphaFoldDB" id="A0A7T8KIR3"/>
<accession>A0A7T8KIR3</accession>
<organism evidence="1 2">
    <name type="scientific">Caligus rogercresseyi</name>
    <name type="common">Sea louse</name>
    <dbReference type="NCBI Taxonomy" id="217165"/>
    <lineage>
        <taxon>Eukaryota</taxon>
        <taxon>Metazoa</taxon>
        <taxon>Ecdysozoa</taxon>
        <taxon>Arthropoda</taxon>
        <taxon>Crustacea</taxon>
        <taxon>Multicrustacea</taxon>
        <taxon>Hexanauplia</taxon>
        <taxon>Copepoda</taxon>
        <taxon>Siphonostomatoida</taxon>
        <taxon>Caligidae</taxon>
        <taxon>Caligus</taxon>
    </lineage>
</organism>
<name>A0A7T8KIR3_CALRO</name>
<gene>
    <name evidence="1" type="ORF">FKW44_001450</name>
</gene>
<sequence length="116" mass="13547">MEVSIFVFNDTTCPVCGLKKTNVSAIKIYAENAHPKEWNKAKASDYGAEFLVTKNKTFSIARIELQLTKDLYHKMDFKKTINSYLQRKLPEIPARMFMNVRRRHSYVKLIKDLSTE</sequence>
<proteinExistence type="predicted"/>
<dbReference type="Proteomes" id="UP000595437">
    <property type="component" value="Chromosome 1"/>
</dbReference>
<protein>
    <submittedName>
        <fullName evidence="1">Uncharacterized protein</fullName>
    </submittedName>
</protein>
<evidence type="ECO:0000313" key="1">
    <source>
        <dbReference type="EMBL" id="QQP56698.1"/>
    </source>
</evidence>
<reference evidence="2" key="1">
    <citation type="submission" date="2021-01" db="EMBL/GenBank/DDBJ databases">
        <title>Caligus Genome Assembly.</title>
        <authorList>
            <person name="Gallardo-Escarate C."/>
        </authorList>
    </citation>
    <scope>NUCLEOTIDE SEQUENCE [LARGE SCALE GENOMIC DNA]</scope>
</reference>
<evidence type="ECO:0000313" key="2">
    <source>
        <dbReference type="Proteomes" id="UP000595437"/>
    </source>
</evidence>